<dbReference type="InterPro" id="IPR001173">
    <property type="entry name" value="Glyco_trans_2-like"/>
</dbReference>
<evidence type="ECO:0000259" key="2">
    <source>
        <dbReference type="Pfam" id="PF00535"/>
    </source>
</evidence>
<reference evidence="3 4" key="1">
    <citation type="submission" date="2024-05" db="EMBL/GenBank/DDBJ databases">
        <authorList>
            <person name="Busch G.E."/>
            <person name="Sharma I."/>
        </authorList>
    </citation>
    <scope>NUCLEOTIDE SEQUENCE [LARGE SCALE GENOMIC DNA]</scope>
    <source>
        <strain evidence="3 4">23GB23</strain>
    </source>
</reference>
<dbReference type="Proteomes" id="UP001471651">
    <property type="component" value="Unassembled WGS sequence"/>
</dbReference>
<feature type="domain" description="Glycosyltransferase 2-like" evidence="2">
    <location>
        <begin position="6"/>
        <end position="114"/>
    </location>
</feature>
<keyword evidence="3" id="KW-0328">Glycosyltransferase</keyword>
<comment type="caution">
    <text evidence="3">The sequence shown here is derived from an EMBL/GenBank/DDBJ whole genome shotgun (WGS) entry which is preliminary data.</text>
</comment>
<evidence type="ECO:0000256" key="1">
    <source>
        <dbReference type="ARBA" id="ARBA00038494"/>
    </source>
</evidence>
<dbReference type="EMBL" id="JBDYKN010000001">
    <property type="protein sequence ID" value="MEP7728044.1"/>
    <property type="molecule type" value="Genomic_DNA"/>
</dbReference>
<dbReference type="CDD" id="cd02511">
    <property type="entry name" value="Beta4Glucosyltransferase"/>
    <property type="match status" value="1"/>
</dbReference>
<evidence type="ECO:0000313" key="3">
    <source>
        <dbReference type="EMBL" id="MEP7728044.1"/>
    </source>
</evidence>
<name>A0ABV0KV26_9GAMM</name>
<dbReference type="Gene3D" id="3.90.550.10">
    <property type="entry name" value="Spore Coat Polysaccharide Biosynthesis Protein SpsA, Chain A"/>
    <property type="match status" value="1"/>
</dbReference>
<dbReference type="PANTHER" id="PTHR43630:SF2">
    <property type="entry name" value="GLYCOSYLTRANSFERASE"/>
    <property type="match status" value="1"/>
</dbReference>
<dbReference type="RefSeq" id="WP_339720150.1">
    <property type="nucleotide sequence ID" value="NZ_CAXBEN010000009.1"/>
</dbReference>
<dbReference type="Pfam" id="PF00535">
    <property type="entry name" value="Glycos_transf_2"/>
    <property type="match status" value="1"/>
</dbReference>
<sequence length="254" mass="29001">MSTIGVLLIVKNEGKKLAKCLESVSSWVDQIVIVDSGSTDDTVDVAKKFTNDIYVHDQWPGFGKQRQIAQGYLNTEWVFAIDADEVVSEVLKKSIIAAVAENTDATFSVNRLSSAFGKKIHYSGWSPDWIVRLYPRQKASYNDDLVHEKVVADKSLVSKKLSGYLYHDTYENLHHYSQKTVGYLKAWADDREGRKSSSVSKALLHAFSCFIKMYFIKRGFLDGRYGFVLAWLAAHSTFYKYIDLWLREQNNDEN</sequence>
<dbReference type="InterPro" id="IPR029044">
    <property type="entry name" value="Nucleotide-diphossugar_trans"/>
</dbReference>
<dbReference type="PANTHER" id="PTHR43630">
    <property type="entry name" value="POLY-BETA-1,6-N-ACETYL-D-GLUCOSAMINE SYNTHASE"/>
    <property type="match status" value="1"/>
</dbReference>
<dbReference type="EC" id="2.4.-.-" evidence="3"/>
<accession>A0ABV0KV26</accession>
<gene>
    <name evidence="3" type="ORF">ABKW32_01190</name>
</gene>
<keyword evidence="3" id="KW-0808">Transferase</keyword>
<organism evidence="3 4">
    <name type="scientific">Marinomonas primoryensis</name>
    <dbReference type="NCBI Taxonomy" id="178399"/>
    <lineage>
        <taxon>Bacteria</taxon>
        <taxon>Pseudomonadati</taxon>
        <taxon>Pseudomonadota</taxon>
        <taxon>Gammaproteobacteria</taxon>
        <taxon>Oceanospirillales</taxon>
        <taxon>Oceanospirillaceae</taxon>
        <taxon>Marinomonas</taxon>
    </lineage>
</organism>
<dbReference type="GO" id="GO:0016757">
    <property type="term" value="F:glycosyltransferase activity"/>
    <property type="evidence" value="ECO:0007669"/>
    <property type="project" value="UniProtKB-KW"/>
</dbReference>
<dbReference type="SUPFAM" id="SSF53448">
    <property type="entry name" value="Nucleotide-diphospho-sugar transferases"/>
    <property type="match status" value="1"/>
</dbReference>
<comment type="similarity">
    <text evidence="1">Belongs to the glycosyltransferase 2 family. WaaE/KdtX subfamily.</text>
</comment>
<proteinExistence type="inferred from homology"/>
<protein>
    <submittedName>
        <fullName evidence="3">Glycosyltransferase family 2 protein</fullName>
        <ecNumber evidence="3">2.4.-.-</ecNumber>
    </submittedName>
</protein>
<evidence type="ECO:0000313" key="4">
    <source>
        <dbReference type="Proteomes" id="UP001471651"/>
    </source>
</evidence>
<keyword evidence="4" id="KW-1185">Reference proteome</keyword>